<name>A0A1L9UVH1_ASPBC</name>
<gene>
    <name evidence="2" type="ORF">ASPBRDRAFT_26158</name>
</gene>
<keyword evidence="3" id="KW-1185">Reference proteome</keyword>
<evidence type="ECO:0000313" key="2">
    <source>
        <dbReference type="EMBL" id="OJJ75590.1"/>
    </source>
</evidence>
<protein>
    <submittedName>
        <fullName evidence="2">Uncharacterized protein</fullName>
    </submittedName>
</protein>
<dbReference type="GeneID" id="93574726"/>
<evidence type="ECO:0000256" key="1">
    <source>
        <dbReference type="SAM" id="MobiDB-lite"/>
    </source>
</evidence>
<dbReference type="RefSeq" id="XP_067482837.1">
    <property type="nucleotide sequence ID" value="XM_067622238.1"/>
</dbReference>
<dbReference type="VEuPathDB" id="FungiDB:ASPBRDRAFT_26158"/>
<feature type="region of interest" description="Disordered" evidence="1">
    <location>
        <begin position="188"/>
        <end position="209"/>
    </location>
</feature>
<organism evidence="2 3">
    <name type="scientific">Aspergillus brasiliensis (strain CBS 101740 / IMI 381727 / IBT 21946)</name>
    <dbReference type="NCBI Taxonomy" id="767769"/>
    <lineage>
        <taxon>Eukaryota</taxon>
        <taxon>Fungi</taxon>
        <taxon>Dikarya</taxon>
        <taxon>Ascomycota</taxon>
        <taxon>Pezizomycotina</taxon>
        <taxon>Eurotiomycetes</taxon>
        <taxon>Eurotiomycetidae</taxon>
        <taxon>Eurotiales</taxon>
        <taxon>Aspergillaceae</taxon>
        <taxon>Aspergillus</taxon>
        <taxon>Aspergillus subgen. Circumdati</taxon>
    </lineage>
</organism>
<accession>A0A1L9UVH1</accession>
<proteinExistence type="predicted"/>
<dbReference type="AlphaFoldDB" id="A0A1L9UVH1"/>
<sequence length="279" mass="31222">MSSEDTRQTLIARINRTTFERVTRAAMAYYLCADLHSALAVNRDCTYQLQHCSAQAPRKAFEPDCEHCSNDVRADTNDDCLHPDGVGVPTMTLNYYRPWRLRPLSNYNDPLPPSHRIIVHFCRECDVPCAGGPRHPPPPPAKTRAALRREALKTKKKKKAQKKKLVEGRATAKELLEEAERLEKAAAAKEEEARRKRTQKSIPDSRSESYDLTAPFWKPGTSVGFVVRVGMMPKAVGFTTALELWVPDGLVLALKYSKDSTIRLTTIINCSEKSGTAAV</sequence>
<evidence type="ECO:0000313" key="3">
    <source>
        <dbReference type="Proteomes" id="UP000184499"/>
    </source>
</evidence>
<dbReference type="Proteomes" id="UP000184499">
    <property type="component" value="Unassembled WGS sequence"/>
</dbReference>
<dbReference type="EMBL" id="KV878680">
    <property type="protein sequence ID" value="OJJ75590.1"/>
    <property type="molecule type" value="Genomic_DNA"/>
</dbReference>
<reference evidence="3" key="1">
    <citation type="journal article" date="2017" name="Genome Biol.">
        <title>Comparative genomics reveals high biological diversity and specific adaptations in the industrially and medically important fungal genus Aspergillus.</title>
        <authorList>
            <person name="de Vries R.P."/>
            <person name="Riley R."/>
            <person name="Wiebenga A."/>
            <person name="Aguilar-Osorio G."/>
            <person name="Amillis S."/>
            <person name="Uchima C.A."/>
            <person name="Anderluh G."/>
            <person name="Asadollahi M."/>
            <person name="Askin M."/>
            <person name="Barry K."/>
            <person name="Battaglia E."/>
            <person name="Bayram O."/>
            <person name="Benocci T."/>
            <person name="Braus-Stromeyer S.A."/>
            <person name="Caldana C."/>
            <person name="Canovas D."/>
            <person name="Cerqueira G.C."/>
            <person name="Chen F."/>
            <person name="Chen W."/>
            <person name="Choi C."/>
            <person name="Clum A."/>
            <person name="Dos Santos R.A."/>
            <person name="Damasio A.R."/>
            <person name="Diallinas G."/>
            <person name="Emri T."/>
            <person name="Fekete E."/>
            <person name="Flipphi M."/>
            <person name="Freyberg S."/>
            <person name="Gallo A."/>
            <person name="Gournas C."/>
            <person name="Habgood R."/>
            <person name="Hainaut M."/>
            <person name="Harispe M.L."/>
            <person name="Henrissat B."/>
            <person name="Hilden K.S."/>
            <person name="Hope R."/>
            <person name="Hossain A."/>
            <person name="Karabika E."/>
            <person name="Karaffa L."/>
            <person name="Karanyi Z."/>
            <person name="Krasevec N."/>
            <person name="Kuo A."/>
            <person name="Kusch H."/>
            <person name="LaButti K."/>
            <person name="Lagendijk E.L."/>
            <person name="Lapidus A."/>
            <person name="Levasseur A."/>
            <person name="Lindquist E."/>
            <person name="Lipzen A."/>
            <person name="Logrieco A.F."/>
            <person name="MacCabe A."/>
            <person name="Maekelae M.R."/>
            <person name="Malavazi I."/>
            <person name="Melin P."/>
            <person name="Meyer V."/>
            <person name="Mielnichuk N."/>
            <person name="Miskei M."/>
            <person name="Molnar A.P."/>
            <person name="Mule G."/>
            <person name="Ngan C.Y."/>
            <person name="Orejas M."/>
            <person name="Orosz E."/>
            <person name="Ouedraogo J.P."/>
            <person name="Overkamp K.M."/>
            <person name="Park H.-S."/>
            <person name="Perrone G."/>
            <person name="Piumi F."/>
            <person name="Punt P.J."/>
            <person name="Ram A.F."/>
            <person name="Ramon A."/>
            <person name="Rauscher S."/>
            <person name="Record E."/>
            <person name="Riano-Pachon D.M."/>
            <person name="Robert V."/>
            <person name="Roehrig J."/>
            <person name="Ruller R."/>
            <person name="Salamov A."/>
            <person name="Salih N.S."/>
            <person name="Samson R.A."/>
            <person name="Sandor E."/>
            <person name="Sanguinetti M."/>
            <person name="Schuetze T."/>
            <person name="Sepcic K."/>
            <person name="Shelest E."/>
            <person name="Sherlock G."/>
            <person name="Sophianopoulou V."/>
            <person name="Squina F.M."/>
            <person name="Sun H."/>
            <person name="Susca A."/>
            <person name="Todd R.B."/>
            <person name="Tsang A."/>
            <person name="Unkles S.E."/>
            <person name="van de Wiele N."/>
            <person name="van Rossen-Uffink D."/>
            <person name="Oliveira J.V."/>
            <person name="Vesth T.C."/>
            <person name="Visser J."/>
            <person name="Yu J.-H."/>
            <person name="Zhou M."/>
            <person name="Andersen M.R."/>
            <person name="Archer D.B."/>
            <person name="Baker S.E."/>
            <person name="Benoit I."/>
            <person name="Brakhage A.A."/>
            <person name="Braus G.H."/>
            <person name="Fischer R."/>
            <person name="Frisvad J.C."/>
            <person name="Goldman G.H."/>
            <person name="Houbraken J."/>
            <person name="Oakley B."/>
            <person name="Pocsi I."/>
            <person name="Scazzocchio C."/>
            <person name="Seiboth B."/>
            <person name="vanKuyk P.A."/>
            <person name="Wortman J."/>
            <person name="Dyer P.S."/>
            <person name="Grigoriev I.V."/>
        </authorList>
    </citation>
    <scope>NUCLEOTIDE SEQUENCE [LARGE SCALE GENOMIC DNA]</scope>
    <source>
        <strain evidence="3">CBS 101740 / IMI 381727 / IBT 21946</strain>
    </source>
</reference>